<dbReference type="RefSeq" id="WP_004012636.1">
    <property type="nucleotide sequence ID" value="NZ_CAMPUA010000023.1"/>
</dbReference>
<evidence type="ECO:0000313" key="5">
    <source>
        <dbReference type="EMBL" id="NMX04367.1"/>
    </source>
</evidence>
<accession>A0A2J9KQG0</accession>
<dbReference type="PANTHER" id="PTHR43537:SF5">
    <property type="entry name" value="UXU OPERON TRANSCRIPTIONAL REGULATOR"/>
    <property type="match status" value="1"/>
</dbReference>
<dbReference type="PROSITE" id="PS50949">
    <property type="entry name" value="HTH_GNTR"/>
    <property type="match status" value="1"/>
</dbReference>
<dbReference type="EMBL" id="JABCUS010000033">
    <property type="protein sequence ID" value="NMX04367.1"/>
    <property type="molecule type" value="Genomic_DNA"/>
</dbReference>
<reference evidence="6 7" key="1">
    <citation type="submission" date="2018-06" db="EMBL/GenBank/DDBJ databases">
        <authorList>
            <consortium name="Pathogen Informatics"/>
            <person name="Doyle S."/>
        </authorList>
    </citation>
    <scope>NUCLEOTIDE SEQUENCE [LARGE SCALE GENOMIC DNA]</scope>
    <source>
        <strain evidence="6 7">NCTC11819</strain>
    </source>
</reference>
<dbReference type="Gene3D" id="1.20.120.530">
    <property type="entry name" value="GntR ligand-binding domain-like"/>
    <property type="match status" value="1"/>
</dbReference>
<evidence type="ECO:0000313" key="6">
    <source>
        <dbReference type="EMBL" id="STO17644.1"/>
    </source>
</evidence>
<organism evidence="5 8">
    <name type="scientific">Mobiluncus mulieris</name>
    <dbReference type="NCBI Taxonomy" id="2052"/>
    <lineage>
        <taxon>Bacteria</taxon>
        <taxon>Bacillati</taxon>
        <taxon>Actinomycetota</taxon>
        <taxon>Actinomycetes</taxon>
        <taxon>Actinomycetales</taxon>
        <taxon>Actinomycetaceae</taxon>
        <taxon>Mobiluncus</taxon>
    </lineage>
</organism>
<evidence type="ECO:0000259" key="4">
    <source>
        <dbReference type="PROSITE" id="PS50949"/>
    </source>
</evidence>
<dbReference type="PANTHER" id="PTHR43537">
    <property type="entry name" value="TRANSCRIPTIONAL REGULATOR, GNTR FAMILY"/>
    <property type="match status" value="1"/>
</dbReference>
<keyword evidence="1" id="KW-0805">Transcription regulation</keyword>
<dbReference type="Proteomes" id="UP000255284">
    <property type="component" value="Unassembled WGS sequence"/>
</dbReference>
<dbReference type="InterPro" id="IPR011711">
    <property type="entry name" value="GntR_C"/>
</dbReference>
<evidence type="ECO:0000313" key="8">
    <source>
        <dbReference type="Proteomes" id="UP000575397"/>
    </source>
</evidence>
<dbReference type="InterPro" id="IPR000524">
    <property type="entry name" value="Tscrpt_reg_HTH_GntR"/>
</dbReference>
<dbReference type="SMART" id="SM00345">
    <property type="entry name" value="HTH_GNTR"/>
    <property type="match status" value="1"/>
</dbReference>
<dbReference type="SUPFAM" id="SSF48008">
    <property type="entry name" value="GntR ligand-binding domain-like"/>
    <property type="match status" value="1"/>
</dbReference>
<dbReference type="SUPFAM" id="SSF46785">
    <property type="entry name" value="Winged helix' DNA-binding domain"/>
    <property type="match status" value="1"/>
</dbReference>
<dbReference type="InterPro" id="IPR036390">
    <property type="entry name" value="WH_DNA-bd_sf"/>
</dbReference>
<sequence length="244" mass="26466">MTELADETIVTPKIRRRTSGDAATAAEQIKALILGQHLKPGDSLPTESELTSTLGISRSSVREALRHLEALDIVKVRRGVGAFVGPLSMSALVETLAFKTILTAGNDLQALREVIAVRRYLDLGLAPTVCQTLRGNPQPGLETLVRLMRTKAEAGQTFPDEDFAFHDGILALLNNDLARQLVASFWQVHLAALRSMEPPNHESLLTSASAHGEILRAATAGNIAEYQQAIIRHYSPVYSALNLT</sequence>
<keyword evidence="2" id="KW-0238">DNA-binding</keyword>
<dbReference type="GO" id="GO:0003677">
    <property type="term" value="F:DNA binding"/>
    <property type="evidence" value="ECO:0007669"/>
    <property type="project" value="UniProtKB-KW"/>
</dbReference>
<feature type="domain" description="HTH gntR-type" evidence="4">
    <location>
        <begin position="19"/>
        <end position="87"/>
    </location>
</feature>
<reference evidence="5 8" key="2">
    <citation type="submission" date="2020-04" db="EMBL/GenBank/DDBJ databases">
        <title>Antimicrobial susceptibility and clonality of vaginal-derived multi-drug resistant Mobiluncus isolates in China.</title>
        <authorList>
            <person name="Zhang X."/>
        </authorList>
    </citation>
    <scope>NUCLEOTIDE SEQUENCE [LARGE SCALE GENOMIC DNA]</scope>
    <source>
        <strain evidence="5 8">12</strain>
    </source>
</reference>
<dbReference type="GeneID" id="61167715"/>
<evidence type="ECO:0000256" key="1">
    <source>
        <dbReference type="ARBA" id="ARBA00023015"/>
    </source>
</evidence>
<dbReference type="GO" id="GO:0003700">
    <property type="term" value="F:DNA-binding transcription factor activity"/>
    <property type="evidence" value="ECO:0007669"/>
    <property type="project" value="InterPro"/>
</dbReference>
<dbReference type="Pfam" id="PF07729">
    <property type="entry name" value="FCD"/>
    <property type="match status" value="1"/>
</dbReference>
<proteinExistence type="predicted"/>
<dbReference type="AlphaFoldDB" id="A0A2J9KQG0"/>
<protein>
    <submittedName>
        <fullName evidence="5">FadR family transcriptional regulator</fullName>
    </submittedName>
    <submittedName>
        <fullName evidence="6">L-lactate utilization operon repressor</fullName>
    </submittedName>
</protein>
<dbReference type="SMART" id="SM00895">
    <property type="entry name" value="FCD"/>
    <property type="match status" value="1"/>
</dbReference>
<dbReference type="Gene3D" id="1.10.10.10">
    <property type="entry name" value="Winged helix-like DNA-binding domain superfamily/Winged helix DNA-binding domain"/>
    <property type="match status" value="1"/>
</dbReference>
<dbReference type="EMBL" id="UGGQ01000006">
    <property type="protein sequence ID" value="STO17644.1"/>
    <property type="molecule type" value="Genomic_DNA"/>
</dbReference>
<gene>
    <name evidence="6" type="primary">lutR_3</name>
    <name evidence="5" type="ORF">HHJ77_10755</name>
    <name evidence="6" type="ORF">NCTC11819_02238</name>
</gene>
<dbReference type="CDD" id="cd07377">
    <property type="entry name" value="WHTH_GntR"/>
    <property type="match status" value="1"/>
</dbReference>
<name>A0A2J9KQG0_9ACTO</name>
<dbReference type="OrthoDB" id="7989071at2"/>
<keyword evidence="3" id="KW-0804">Transcription</keyword>
<dbReference type="Pfam" id="PF00392">
    <property type="entry name" value="GntR"/>
    <property type="match status" value="1"/>
</dbReference>
<dbReference type="Proteomes" id="UP000575397">
    <property type="component" value="Unassembled WGS sequence"/>
</dbReference>
<evidence type="ECO:0000256" key="3">
    <source>
        <dbReference type="ARBA" id="ARBA00023163"/>
    </source>
</evidence>
<dbReference type="InterPro" id="IPR008920">
    <property type="entry name" value="TF_FadR/GntR_C"/>
</dbReference>
<evidence type="ECO:0000256" key="2">
    <source>
        <dbReference type="ARBA" id="ARBA00023125"/>
    </source>
</evidence>
<dbReference type="InterPro" id="IPR036388">
    <property type="entry name" value="WH-like_DNA-bd_sf"/>
</dbReference>
<dbReference type="PRINTS" id="PR00035">
    <property type="entry name" value="HTHGNTR"/>
</dbReference>
<comment type="caution">
    <text evidence="5">The sequence shown here is derived from an EMBL/GenBank/DDBJ whole genome shotgun (WGS) entry which is preliminary data.</text>
</comment>
<evidence type="ECO:0000313" key="7">
    <source>
        <dbReference type="Proteomes" id="UP000255284"/>
    </source>
</evidence>